<dbReference type="InterPro" id="IPR044893">
    <property type="entry name" value="RNA_pol_Rpb1_clamp_domain"/>
</dbReference>
<dbReference type="Pfam" id="PF04983">
    <property type="entry name" value="RNA_pol_Rpb1_3"/>
    <property type="match status" value="1"/>
</dbReference>
<dbReference type="EMBL" id="JAYDYQ010002687">
    <property type="protein sequence ID" value="KAK4479518.1"/>
    <property type="molecule type" value="Genomic_DNA"/>
</dbReference>
<dbReference type="InterPro" id="IPR042102">
    <property type="entry name" value="RNA_pol_Rpb1_3_sf"/>
</dbReference>
<dbReference type="Gene3D" id="1.10.150.390">
    <property type="match status" value="1"/>
</dbReference>
<dbReference type="Gene3D" id="6.10.250.2940">
    <property type="match status" value="1"/>
</dbReference>
<dbReference type="InterPro" id="IPR007080">
    <property type="entry name" value="RNA_pol_Rpb1_1"/>
</dbReference>
<dbReference type="Gene3D" id="6.20.50.80">
    <property type="match status" value="1"/>
</dbReference>
<keyword evidence="10" id="KW-0539">Nucleus</keyword>
<dbReference type="Gene3D" id="2.40.40.20">
    <property type="match status" value="1"/>
</dbReference>
<keyword evidence="6" id="KW-0479">Metal-binding</keyword>
<evidence type="ECO:0000313" key="14">
    <source>
        <dbReference type="EMBL" id="KAK4479518.1"/>
    </source>
</evidence>
<dbReference type="InterPro" id="IPR006592">
    <property type="entry name" value="RNA_pol_N"/>
</dbReference>
<dbReference type="Gene3D" id="1.10.274.100">
    <property type="entry name" value="RNA polymerase Rpb1, domain 3"/>
    <property type="match status" value="1"/>
</dbReference>
<evidence type="ECO:0000256" key="5">
    <source>
        <dbReference type="ARBA" id="ARBA00022695"/>
    </source>
</evidence>
<protein>
    <recommendedName>
        <fullName evidence="12">DNA-directed RNA polymerase subunit</fullName>
        <ecNumber evidence="12">2.7.7.6</ecNumber>
    </recommendedName>
</protein>
<dbReference type="Proteomes" id="UP001291926">
    <property type="component" value="Unassembled WGS sequence"/>
</dbReference>
<dbReference type="EC" id="2.7.7.6" evidence="12"/>
<feature type="domain" description="RNA polymerase N-terminal" evidence="13">
    <location>
        <begin position="247"/>
        <end position="564"/>
    </location>
</feature>
<evidence type="ECO:0000256" key="4">
    <source>
        <dbReference type="ARBA" id="ARBA00022679"/>
    </source>
</evidence>
<gene>
    <name evidence="14" type="ORF">RD792_015034</name>
</gene>
<evidence type="ECO:0000256" key="6">
    <source>
        <dbReference type="ARBA" id="ARBA00022723"/>
    </source>
</evidence>
<evidence type="ECO:0000256" key="10">
    <source>
        <dbReference type="ARBA" id="ARBA00023242"/>
    </source>
</evidence>
<comment type="similarity">
    <text evidence="2 12">Belongs to the RNA polymerase beta' chain family.</text>
</comment>
<evidence type="ECO:0000256" key="8">
    <source>
        <dbReference type="ARBA" id="ARBA00022842"/>
    </source>
</evidence>
<dbReference type="InterPro" id="IPR007081">
    <property type="entry name" value="RNA_pol_Rpb1_5"/>
</dbReference>
<dbReference type="InterPro" id="IPR038120">
    <property type="entry name" value="Rpb1_funnel_sf"/>
</dbReference>
<name>A0ABR0CSH9_9LAMI</name>
<dbReference type="CDD" id="cd02736">
    <property type="entry name" value="RNAP_III_Rpc1_C"/>
    <property type="match status" value="1"/>
</dbReference>
<accession>A0ABR0CSH9</accession>
<evidence type="ECO:0000256" key="7">
    <source>
        <dbReference type="ARBA" id="ARBA00022833"/>
    </source>
</evidence>
<evidence type="ECO:0000313" key="15">
    <source>
        <dbReference type="Proteomes" id="UP001291926"/>
    </source>
</evidence>
<dbReference type="PANTHER" id="PTHR48446:SF1">
    <property type="entry name" value="DNA-DIRECTED RNA POLYMERASE SUBUNIT BETA' N-TERMINAL SECTION"/>
    <property type="match status" value="1"/>
</dbReference>
<keyword evidence="9 12" id="KW-0804">Transcription</keyword>
<organism evidence="14 15">
    <name type="scientific">Penstemon davidsonii</name>
    <dbReference type="NCBI Taxonomy" id="160366"/>
    <lineage>
        <taxon>Eukaryota</taxon>
        <taxon>Viridiplantae</taxon>
        <taxon>Streptophyta</taxon>
        <taxon>Embryophyta</taxon>
        <taxon>Tracheophyta</taxon>
        <taxon>Spermatophyta</taxon>
        <taxon>Magnoliopsida</taxon>
        <taxon>eudicotyledons</taxon>
        <taxon>Gunneridae</taxon>
        <taxon>Pentapetalae</taxon>
        <taxon>asterids</taxon>
        <taxon>lamiids</taxon>
        <taxon>Lamiales</taxon>
        <taxon>Plantaginaceae</taxon>
        <taxon>Cheloneae</taxon>
        <taxon>Penstemon</taxon>
    </lineage>
</organism>
<proteinExistence type="inferred from homology"/>
<dbReference type="Pfam" id="PF05000">
    <property type="entry name" value="RNA_pol_Rpb1_4"/>
    <property type="match status" value="1"/>
</dbReference>
<dbReference type="InterPro" id="IPR015700">
    <property type="entry name" value="RPC1"/>
</dbReference>
<evidence type="ECO:0000256" key="3">
    <source>
        <dbReference type="ARBA" id="ARBA00022478"/>
    </source>
</evidence>
<dbReference type="InterPro" id="IPR035698">
    <property type="entry name" value="RNAP_III_Rpc1_C"/>
</dbReference>
<reference evidence="14 15" key="1">
    <citation type="journal article" date="2023" name="bioRxiv">
        <title>Genome report: Whole genome sequence and annotation of Penstemon davidsonii.</title>
        <authorList>
            <person name="Ostevik K.L."/>
            <person name="Alabady M."/>
            <person name="Zhang M."/>
            <person name="Rausher M.D."/>
        </authorList>
    </citation>
    <scope>NUCLEOTIDE SEQUENCE [LARGE SCALE GENOMIC DNA]</scope>
    <source>
        <strain evidence="14">DNT005</strain>
        <tissue evidence="14">Whole leaf</tissue>
    </source>
</reference>
<comment type="catalytic activity">
    <reaction evidence="11 12">
        <text>RNA(n) + a ribonucleoside 5'-triphosphate = RNA(n+1) + diphosphate</text>
        <dbReference type="Rhea" id="RHEA:21248"/>
        <dbReference type="Rhea" id="RHEA-COMP:14527"/>
        <dbReference type="Rhea" id="RHEA-COMP:17342"/>
        <dbReference type="ChEBI" id="CHEBI:33019"/>
        <dbReference type="ChEBI" id="CHEBI:61557"/>
        <dbReference type="ChEBI" id="CHEBI:140395"/>
        <dbReference type="EC" id="2.7.7.6"/>
    </reaction>
</comment>
<keyword evidence="7" id="KW-0862">Zinc</keyword>
<dbReference type="InterPro" id="IPR035697">
    <property type="entry name" value="RNAP_III_RPC1_N"/>
</dbReference>
<dbReference type="Pfam" id="PF04997">
    <property type="entry name" value="RNA_pol_Rpb1_1"/>
    <property type="match status" value="1"/>
</dbReference>
<dbReference type="Pfam" id="PF00623">
    <property type="entry name" value="RNA_pol_Rpb1_2"/>
    <property type="match status" value="1"/>
</dbReference>
<comment type="function">
    <text evidence="12">DNA-dependent RNA polymerase catalyzes the transcription of DNA into RNA using the four ribonucleoside triphosphates as substrates.</text>
</comment>
<dbReference type="PANTHER" id="PTHR48446">
    <property type="entry name" value="DNA-DIRECTED RNA POLYMERASE SUBUNIT BETA' N-TERMINAL SECTION"/>
    <property type="match status" value="1"/>
</dbReference>
<dbReference type="InterPro" id="IPR007083">
    <property type="entry name" value="RNA_pol_Rpb1_4"/>
</dbReference>
<dbReference type="CDD" id="cd02583">
    <property type="entry name" value="RNAP_III_RPC1_N"/>
    <property type="match status" value="1"/>
</dbReference>
<comment type="caution">
    <text evidence="14">The sequence shown here is derived from an EMBL/GenBank/DDBJ whole genome shotgun (WGS) entry which is preliminary data.</text>
</comment>
<keyword evidence="5 12" id="KW-0548">Nucleotidyltransferase</keyword>
<dbReference type="InterPro" id="IPR007066">
    <property type="entry name" value="RNA_pol_Rpb1_3"/>
</dbReference>
<evidence type="ECO:0000256" key="11">
    <source>
        <dbReference type="ARBA" id="ARBA00048552"/>
    </source>
</evidence>
<evidence type="ECO:0000256" key="9">
    <source>
        <dbReference type="ARBA" id="ARBA00023163"/>
    </source>
</evidence>
<dbReference type="SMART" id="SM00663">
    <property type="entry name" value="RPOLA_N"/>
    <property type="match status" value="1"/>
</dbReference>
<dbReference type="Gene3D" id="4.10.860.120">
    <property type="entry name" value="RNA polymerase II, clamp domain"/>
    <property type="match status" value="1"/>
</dbReference>
<dbReference type="Gene3D" id="3.30.1490.180">
    <property type="entry name" value="RNA polymerase ii"/>
    <property type="match status" value="1"/>
</dbReference>
<evidence type="ECO:0000256" key="2">
    <source>
        <dbReference type="ARBA" id="ARBA00006460"/>
    </source>
</evidence>
<dbReference type="InterPro" id="IPR000722">
    <property type="entry name" value="RNA_pol_asu"/>
</dbReference>
<evidence type="ECO:0000256" key="12">
    <source>
        <dbReference type="RuleBase" id="RU004279"/>
    </source>
</evidence>
<keyword evidence="8" id="KW-0460">Magnesium</keyword>
<keyword evidence="15" id="KW-1185">Reference proteome</keyword>
<keyword evidence="3 12" id="KW-0240">DNA-directed RNA polymerase</keyword>
<evidence type="ECO:0000256" key="1">
    <source>
        <dbReference type="ARBA" id="ARBA00004123"/>
    </source>
</evidence>
<sequence>MATAQTTMQFTKKPYIEDVGPRRIESIQFSTFSETDVLRASEVEVSLGRYYDSSQKPINNGLLDPRMGPAKKSEFCETCFGKFNECPGHCGYVVLALPAYNVGYLSTIVDILKCICKVHHLNFTFVLYQQKCSRVLLEERERQDFLKKMRNPKIEHLKKNEMLKKVVKRCNAMAGSMVKRQALKILHDRAKVVDSFRDECYTALSHTKDFKGDMTFPPTLDPKLVHHLLRNMLDEDCELLYLNDRPEKLIITNILVPPIAIRPSVFVNGATQSNENDITERLKRIIQANASLRKDMLEPTIYNKCLPSWEELQMEVAQYINSEVRGLPYDNNQSKPLSGFVQRLNGKQGRFRGNLSGKRVEFTGRTVISPDPNLKITEVAIPILMARILTYPERVSHHNIEKLKLCVRNGPNKYPGAKFIRLPDGHEISLVASIRKRHADELKYGYIVHRHLEDGDVVLFNRQPSLHRMSIMCHRARIMPWRTLRFNESVCNPYNADFDGDEMNMHVPQTEEARTEALMLMGVYVDVVGDFDTKTVQNNLCTPKNGEILVASTQDFLTSSYLITRKDTFYDRASFSLMCSYMGDAMDPIDLPTPSVLKPIELWTGKQLFSILLRPHAKMRVYVNLTTSEKNYQSDETMCHRDGFVYIRNSELISGQLGKATLGNGNKDGLYSVLLRDYKAHAAAACMNRLAKLSARWIGNHGFSIGINDVQPGHVLNEKKELTIQEKYDKCTDYIKSYKSGSLELLPGCDKAQTLETNISDVLNKIREEAAQVCMGNLNWRNSPLIMSQCGSKGSPINICQMIACVGQQIVGGRRAPNGFINRTLPHFETEAKDPDAKGFVQNSFYTGLSATEFFFHTMGGREGLVDTAVKTADTGYMSRRLVKALEDLSIHYDNTVRDASSCIVQFMYGGDGMDPAQMEEKSGLPLNFERMFMKIKATCPAMEQKSLTTEEIEKMITEITERMLLKSNTTAEGDCSQAFSSLSDTASFEGFLESFAKSLKEFIKKKSQNCLSLTVKLNEGQHSGEQQANLETVASNICGITRQQLQVFLETCISRYKSKKIESGTAIGAIGSQSIGEPGTQMTLKTFHFAGVASMNVTLGVPRIKEIINASKRISTPIITAKLESHVNDVYARMIKGRIEKTLLEQVAKSVKISQASRLACIVITLDMKRILDAELSISAYTVKLSILQTPRIKLKEQNVRVLNARKLEVVLHTDRSKLQFELHELRYKLSKVVVKGINSVERAIIKEENEQSGKKSFKLLVEGTDLLAVMGIEGVHGCETTSNHVIEVQKTLGIEAARKSIIDEIQYTMSEHGMTIDIRHMMLLADTMTFKGEVLGITRFGIQKFKDGVLSNASFERTSDHLFNASANGRVDNIEGISECIIMGIPMRVGTGMLKVRQNVQPVELTYGSDPILC</sequence>
<evidence type="ECO:0000259" key="13">
    <source>
        <dbReference type="SMART" id="SM00663"/>
    </source>
</evidence>
<dbReference type="SUPFAM" id="SSF64484">
    <property type="entry name" value="beta and beta-prime subunits of DNA dependent RNA-polymerase"/>
    <property type="match status" value="1"/>
</dbReference>
<keyword evidence="4 12" id="KW-0808">Transferase</keyword>
<dbReference type="Pfam" id="PF04998">
    <property type="entry name" value="RNA_pol_Rpb1_5"/>
    <property type="match status" value="1"/>
</dbReference>
<comment type="subcellular location">
    <subcellularLocation>
        <location evidence="1">Nucleus</location>
    </subcellularLocation>
</comment>
<dbReference type="Gene3D" id="1.10.132.30">
    <property type="match status" value="1"/>
</dbReference>